<dbReference type="STRING" id="349521.HCH_02625"/>
<sequence>MKALRIIPRIIITALHILTFVISTQVHSAADNASAKDMEALKQRVIELNRELYKLQEEVLYPIDTQVVFFLAVDENVGFELDSVELTLDGDMATTYLYSARELQALQRGGVQRLFMGNLPAGAHKAVAVFNGRSAGDKYLRKAATLSFNKENGSKYLELRVQGDGARPPRFLIRELR</sequence>
<dbReference type="eggNOG" id="ENOG5031XQC">
    <property type="taxonomic scope" value="Bacteria"/>
</dbReference>
<dbReference type="HOGENOM" id="CLU_118985_1_0_6"/>
<evidence type="ECO:0000313" key="1">
    <source>
        <dbReference type="EMBL" id="ABC29415.1"/>
    </source>
</evidence>
<evidence type="ECO:0000313" key="2">
    <source>
        <dbReference type="Proteomes" id="UP000000238"/>
    </source>
</evidence>
<evidence type="ECO:0008006" key="3">
    <source>
        <dbReference type="Google" id="ProtNLM"/>
    </source>
</evidence>
<gene>
    <name evidence="1" type="ordered locus">HCH_02625</name>
</gene>
<dbReference type="KEGG" id="hch:HCH_02625"/>
<dbReference type="AlphaFoldDB" id="Q2SIV9"/>
<dbReference type="Proteomes" id="UP000000238">
    <property type="component" value="Chromosome"/>
</dbReference>
<accession>Q2SIV9</accession>
<keyword evidence="2" id="KW-1185">Reference proteome</keyword>
<reference evidence="1 2" key="1">
    <citation type="journal article" date="2005" name="Nucleic Acids Res.">
        <title>Genomic blueprint of Hahella chejuensis, a marine microbe producing an algicidal agent.</title>
        <authorList>
            <person name="Jeong H."/>
            <person name="Yim J.H."/>
            <person name="Lee C."/>
            <person name="Choi S.-H."/>
            <person name="Park Y.K."/>
            <person name="Yoon S.H."/>
            <person name="Hur C.-G."/>
            <person name="Kang H.-Y."/>
            <person name="Kim D."/>
            <person name="Lee H.H."/>
            <person name="Park K.H."/>
            <person name="Park S.-H."/>
            <person name="Park H.-S."/>
            <person name="Lee H.K."/>
            <person name="Oh T.K."/>
            <person name="Kim J.F."/>
        </authorList>
    </citation>
    <scope>NUCLEOTIDE SEQUENCE [LARGE SCALE GENOMIC DNA]</scope>
    <source>
        <strain evidence="1 2">KCTC 2396</strain>
    </source>
</reference>
<organism evidence="1 2">
    <name type="scientific">Hahella chejuensis (strain KCTC 2396)</name>
    <dbReference type="NCBI Taxonomy" id="349521"/>
    <lineage>
        <taxon>Bacteria</taxon>
        <taxon>Pseudomonadati</taxon>
        <taxon>Pseudomonadota</taxon>
        <taxon>Gammaproteobacteria</taxon>
        <taxon>Oceanospirillales</taxon>
        <taxon>Hahellaceae</taxon>
        <taxon>Hahella</taxon>
    </lineage>
</organism>
<dbReference type="EMBL" id="CP000155">
    <property type="protein sequence ID" value="ABC29415.1"/>
    <property type="molecule type" value="Genomic_DNA"/>
</dbReference>
<dbReference type="RefSeq" id="WP_011396484.1">
    <property type="nucleotide sequence ID" value="NC_007645.1"/>
</dbReference>
<protein>
    <recommendedName>
        <fullName evidence="3">AraC family transcriptional regulator</fullName>
    </recommendedName>
</protein>
<name>Q2SIV9_HAHCH</name>
<proteinExistence type="predicted"/>